<dbReference type="GO" id="GO:0061630">
    <property type="term" value="F:ubiquitin protein ligase activity"/>
    <property type="evidence" value="ECO:0007669"/>
    <property type="project" value="UniProtKB-UniRule"/>
</dbReference>
<dbReference type="GO" id="GO:0016567">
    <property type="term" value="P:protein ubiquitination"/>
    <property type="evidence" value="ECO:0007669"/>
    <property type="project" value="UniProtKB-UniRule"/>
</dbReference>
<dbReference type="GO" id="GO:0071596">
    <property type="term" value="P:ubiquitin-dependent protein catabolic process via the N-end rule pathway"/>
    <property type="evidence" value="ECO:0007669"/>
    <property type="project" value="UniProtKB-UniRule"/>
</dbReference>
<keyword evidence="1" id="KW-0862">Zinc</keyword>
<evidence type="ECO:0000256" key="1">
    <source>
        <dbReference type="RuleBase" id="RU366018"/>
    </source>
</evidence>
<dbReference type="Proteomes" id="UP000887565">
    <property type="component" value="Unplaced"/>
</dbReference>
<feature type="compositionally biased region" description="Basic and acidic residues" evidence="2">
    <location>
        <begin position="507"/>
        <end position="520"/>
    </location>
</feature>
<keyword evidence="3" id="KW-1185">Reference proteome</keyword>
<keyword evidence="1" id="KW-0479">Metal-binding</keyword>
<evidence type="ECO:0000256" key="2">
    <source>
        <dbReference type="SAM" id="MobiDB-lite"/>
    </source>
</evidence>
<dbReference type="CDD" id="cd16483">
    <property type="entry name" value="RING-H2_UBR3"/>
    <property type="match status" value="1"/>
</dbReference>
<dbReference type="AlphaFoldDB" id="A0A915HFZ4"/>
<dbReference type="WBParaSite" id="nRc.2.0.1.t00952-RA">
    <property type="protein sequence ID" value="nRc.2.0.1.t00952-RA"/>
    <property type="gene ID" value="nRc.2.0.1.g00952"/>
</dbReference>
<name>A0A915HFZ4_ROMCU</name>
<keyword evidence="1" id="KW-0808">Transferase</keyword>
<dbReference type="GO" id="GO:0000151">
    <property type="term" value="C:ubiquitin ligase complex"/>
    <property type="evidence" value="ECO:0007669"/>
    <property type="project" value="TreeGrafter"/>
</dbReference>
<proteinExistence type="inferred from homology"/>
<dbReference type="GO" id="GO:0005737">
    <property type="term" value="C:cytoplasm"/>
    <property type="evidence" value="ECO:0007669"/>
    <property type="project" value="TreeGrafter"/>
</dbReference>
<comment type="catalytic activity">
    <reaction evidence="1">
        <text>S-ubiquitinyl-[E2 ubiquitin-conjugating enzyme]-L-cysteine + [acceptor protein]-L-lysine = [E2 ubiquitin-conjugating enzyme]-L-cysteine + N(6)-ubiquitinyl-[acceptor protein]-L-lysine.</text>
        <dbReference type="EC" id="2.3.2.27"/>
    </reaction>
</comment>
<organism evidence="3 4">
    <name type="scientific">Romanomermis culicivorax</name>
    <name type="common">Nematode worm</name>
    <dbReference type="NCBI Taxonomy" id="13658"/>
    <lineage>
        <taxon>Eukaryota</taxon>
        <taxon>Metazoa</taxon>
        <taxon>Ecdysozoa</taxon>
        <taxon>Nematoda</taxon>
        <taxon>Enoplea</taxon>
        <taxon>Dorylaimia</taxon>
        <taxon>Mermithida</taxon>
        <taxon>Mermithoidea</taxon>
        <taxon>Mermithidae</taxon>
        <taxon>Romanomermis</taxon>
    </lineage>
</organism>
<accession>A0A915HFZ4</accession>
<dbReference type="PANTHER" id="PTHR21497:SF39">
    <property type="entry name" value="E3 UBIQUITIN-PROTEIN LIGASE UBR3"/>
    <property type="match status" value="1"/>
</dbReference>
<dbReference type="GO" id="GO:0008270">
    <property type="term" value="F:zinc ion binding"/>
    <property type="evidence" value="ECO:0007669"/>
    <property type="project" value="UniProtKB-UniRule"/>
</dbReference>
<dbReference type="InterPro" id="IPR039164">
    <property type="entry name" value="UBR1-like"/>
</dbReference>
<comment type="function">
    <text evidence="1">Ubiquitin ligase protein which is a component of the N-end rule pathway. Recognizes and binds to proteins bearing specific N-terminal residues that are destabilizing according to the N-end rule, leading to their ubiquitination and subsequent degradation.</text>
</comment>
<feature type="region of interest" description="Disordered" evidence="2">
    <location>
        <begin position="490"/>
        <end position="570"/>
    </location>
</feature>
<evidence type="ECO:0000313" key="4">
    <source>
        <dbReference type="WBParaSite" id="nRc.2.0.1.t00952-RA"/>
    </source>
</evidence>
<reference evidence="4" key="1">
    <citation type="submission" date="2022-11" db="UniProtKB">
        <authorList>
            <consortium name="WormBaseParasite"/>
        </authorList>
    </citation>
    <scope>IDENTIFICATION</scope>
</reference>
<protein>
    <recommendedName>
        <fullName evidence="1">E3 ubiquitin-protein ligase</fullName>
        <ecNumber evidence="1">2.3.2.27</ecNumber>
    </recommendedName>
</protein>
<dbReference type="PANTHER" id="PTHR21497">
    <property type="entry name" value="UBIQUITIN LIGASE E3 ALPHA-RELATED"/>
    <property type="match status" value="1"/>
</dbReference>
<comment type="similarity">
    <text evidence="1">Belongs to the E3 ubiquitin-protein ligase UBR1-like family.</text>
</comment>
<keyword evidence="1" id="KW-0863">Zinc-finger</keyword>
<sequence length="710" mass="79928">MALFKSKQKNAFDKHVQLETMLISSKPAGFGNNPDTAVDSNKKSKSEFDDILKLAETEYEQDSHKSVQCVICGAPAVPTSEYPLALIISAQATSILGKCYDSEAQNPDDQSSSDSHQSFERLLENFSRRKTKSVLDAEFKERCSATYSESVFYQNTNNIWNSGVLVQTCGHYVHVDCHENYVATLRSDSQLARYSILQIERGEFNCPLCRRFCNAVLPIVPKVVKEKFAAECDFIDPIRRVLSTLEVQDEDDLVSNSKLKQVENDFIASMKACSYPQFMTFNDDYRTNDCSFLCDLARANLEIVILLMQEGQAPPRLCISELLNLIVDGFGHSLTAPLLVQMKKDWSTIKGLDAQSLVDIENVKTLALSGRPPPQMPLMSRDLTAIYLRYVFCLGVKNCTLDQFHALTDIFCALISLQVCLNFVRDLNIGERKRYLPKRPLSLTDIVERGGLSYLVSYLIQSIEKVNDIDQIPLIDMECVDNFKTVSRKDQDHSSTAGAVNMDTDSLENRKSRSIDSPERRKSKNMGLYERRKSDAVDIEMTADSESTTAEHEPIPVGPGSIHEEMQEDDKSSAMLSLREDSATKISAGSSNDDITDDEIFYEIESKLRSRLTPYLRLAALLKIYGDFSAILSPTTDESVQISNRKLSDKLLYGTTVTNLDDLKEFTTSNRRWLNFGDDKSPTSSSKISRCLRSWLNDAKFFEKTGDCLL</sequence>
<evidence type="ECO:0000313" key="3">
    <source>
        <dbReference type="Proteomes" id="UP000887565"/>
    </source>
</evidence>
<keyword evidence="1" id="KW-0833">Ubl conjugation pathway</keyword>
<comment type="pathway">
    <text evidence="1">Protein modification; protein ubiquitination.</text>
</comment>
<dbReference type="EC" id="2.3.2.27" evidence="1"/>